<evidence type="ECO:0000256" key="3">
    <source>
        <dbReference type="ARBA" id="ARBA00022842"/>
    </source>
</evidence>
<evidence type="ECO:0000313" key="6">
    <source>
        <dbReference type="Proteomes" id="UP001596337"/>
    </source>
</evidence>
<organism evidence="5 6">
    <name type="scientific">Haloechinothrix salitolerans</name>
    <dbReference type="NCBI Taxonomy" id="926830"/>
    <lineage>
        <taxon>Bacteria</taxon>
        <taxon>Bacillati</taxon>
        <taxon>Actinomycetota</taxon>
        <taxon>Actinomycetes</taxon>
        <taxon>Pseudonocardiales</taxon>
        <taxon>Pseudonocardiaceae</taxon>
        <taxon>Haloechinothrix</taxon>
    </lineage>
</organism>
<keyword evidence="3" id="KW-0460">Magnesium</keyword>
<feature type="domain" description="HpcH/HpaI aldolase/citrate lyase" evidence="4">
    <location>
        <begin position="12"/>
        <end position="223"/>
    </location>
</feature>
<evidence type="ECO:0000313" key="5">
    <source>
        <dbReference type="EMBL" id="MFC6870531.1"/>
    </source>
</evidence>
<sequence>MSANASVVCTARSWLFVPGNRPDRFSKALKAGADAVVIDLEDAVADADKDEARDVVVRTIEQGVLDGSVFLRLNALGSPFGSRDLAELARLGSLDGLSGVLLPKVEHADQVAAFRDRMGGHLPVVAIVETAQGLARVNSIAQADGVSRLVSGNLDLAEDLGCDFDTPGVRGHVEFPIVLASRVAGLPPPVEGPETQLGEPTVVEAAARAARALGFGAKICIHPSQVDAVHRGLRPPEGELARARRVLAAVGSAAPGRAIKVDGRMVDKPVIEWAKRIVQSTGENLDHI</sequence>
<comment type="cofactor">
    <cofactor evidence="1">
        <name>Mg(2+)</name>
        <dbReference type="ChEBI" id="CHEBI:18420"/>
    </cofactor>
</comment>
<dbReference type="SUPFAM" id="SSF51621">
    <property type="entry name" value="Phosphoenolpyruvate/pyruvate domain"/>
    <property type="match status" value="1"/>
</dbReference>
<accession>A0ABW2C610</accession>
<comment type="caution">
    <text evidence="5">The sequence shown here is derived from an EMBL/GenBank/DDBJ whole genome shotgun (WGS) entry which is preliminary data.</text>
</comment>
<dbReference type="InterPro" id="IPR015813">
    <property type="entry name" value="Pyrv/PenolPyrv_kinase-like_dom"/>
</dbReference>
<keyword evidence="6" id="KW-1185">Reference proteome</keyword>
<keyword evidence="5" id="KW-0456">Lyase</keyword>
<dbReference type="GO" id="GO:0016829">
    <property type="term" value="F:lyase activity"/>
    <property type="evidence" value="ECO:0007669"/>
    <property type="project" value="UniProtKB-KW"/>
</dbReference>
<evidence type="ECO:0000256" key="2">
    <source>
        <dbReference type="ARBA" id="ARBA00022723"/>
    </source>
</evidence>
<keyword evidence="2" id="KW-0479">Metal-binding</keyword>
<dbReference type="Pfam" id="PF03328">
    <property type="entry name" value="HpcH_HpaI"/>
    <property type="match status" value="1"/>
</dbReference>
<protein>
    <submittedName>
        <fullName evidence="5">HpcH/HpaI aldolase/citrate lyase family protein</fullName>
    </submittedName>
</protein>
<dbReference type="Gene3D" id="3.20.20.60">
    <property type="entry name" value="Phosphoenolpyruvate-binding domains"/>
    <property type="match status" value="1"/>
</dbReference>
<dbReference type="PANTHER" id="PTHR32308:SF10">
    <property type="entry name" value="CITRATE LYASE SUBUNIT BETA"/>
    <property type="match status" value="1"/>
</dbReference>
<dbReference type="InterPro" id="IPR040442">
    <property type="entry name" value="Pyrv_kinase-like_dom_sf"/>
</dbReference>
<dbReference type="PIRSF" id="PIRSF015582">
    <property type="entry name" value="Cit_lyase_B"/>
    <property type="match status" value="1"/>
</dbReference>
<name>A0ABW2C610_9PSEU</name>
<dbReference type="EMBL" id="JBHSXX010000001">
    <property type="protein sequence ID" value="MFC6870531.1"/>
    <property type="molecule type" value="Genomic_DNA"/>
</dbReference>
<dbReference type="InterPro" id="IPR005000">
    <property type="entry name" value="Aldolase/citrate-lyase_domain"/>
</dbReference>
<proteinExistence type="predicted"/>
<dbReference type="PANTHER" id="PTHR32308">
    <property type="entry name" value="LYASE BETA SUBUNIT, PUTATIVE (AFU_ORTHOLOGUE AFUA_4G13030)-RELATED"/>
    <property type="match status" value="1"/>
</dbReference>
<dbReference type="InterPro" id="IPR011206">
    <property type="entry name" value="Citrate_lyase_beta/mcl1/mcl2"/>
</dbReference>
<evidence type="ECO:0000259" key="4">
    <source>
        <dbReference type="Pfam" id="PF03328"/>
    </source>
</evidence>
<dbReference type="RefSeq" id="WP_345402437.1">
    <property type="nucleotide sequence ID" value="NZ_BAABLA010000110.1"/>
</dbReference>
<dbReference type="Proteomes" id="UP001596337">
    <property type="component" value="Unassembled WGS sequence"/>
</dbReference>
<evidence type="ECO:0000256" key="1">
    <source>
        <dbReference type="ARBA" id="ARBA00001946"/>
    </source>
</evidence>
<reference evidence="6" key="1">
    <citation type="journal article" date="2019" name="Int. J. Syst. Evol. Microbiol.">
        <title>The Global Catalogue of Microorganisms (GCM) 10K type strain sequencing project: providing services to taxonomists for standard genome sequencing and annotation.</title>
        <authorList>
            <consortium name="The Broad Institute Genomics Platform"/>
            <consortium name="The Broad Institute Genome Sequencing Center for Infectious Disease"/>
            <person name="Wu L."/>
            <person name="Ma J."/>
        </authorList>
    </citation>
    <scope>NUCLEOTIDE SEQUENCE [LARGE SCALE GENOMIC DNA]</scope>
    <source>
        <strain evidence="6">KCTC 32255</strain>
    </source>
</reference>
<gene>
    <name evidence="5" type="ORF">ACFQGD_25690</name>
</gene>